<name>A0AB40AUF1_DIOCR</name>
<reference evidence="4 5" key="1">
    <citation type="submission" date="2025-04" db="UniProtKB">
        <authorList>
            <consortium name="RefSeq"/>
        </authorList>
    </citation>
    <scope>IDENTIFICATION</scope>
</reference>
<gene>
    <name evidence="4 5" type="primary">LOC120254600</name>
</gene>
<dbReference type="RefSeq" id="XP_039118612.1">
    <property type="nucleotide sequence ID" value="XM_039262678.1"/>
</dbReference>
<dbReference type="Gene3D" id="1.25.40.10">
    <property type="entry name" value="Tetratricopeptide repeat domain"/>
    <property type="match status" value="3"/>
</dbReference>
<accession>A0AB40AUF1</accession>
<dbReference type="PROSITE" id="PS51375">
    <property type="entry name" value="PPR"/>
    <property type="match status" value="5"/>
</dbReference>
<dbReference type="PANTHER" id="PTHR47934:SF6">
    <property type="entry name" value="MITOCHONDRIAL GROUP I INTRON SPLICING FACTOR CCM1-RELATED"/>
    <property type="match status" value="1"/>
</dbReference>
<feature type="repeat" description="PPR" evidence="2">
    <location>
        <begin position="223"/>
        <end position="253"/>
    </location>
</feature>
<evidence type="ECO:0000313" key="5">
    <source>
        <dbReference type="RefSeq" id="XP_039118613.1"/>
    </source>
</evidence>
<dbReference type="GO" id="GO:0005739">
    <property type="term" value="C:mitochondrion"/>
    <property type="evidence" value="ECO:0007669"/>
    <property type="project" value="TreeGrafter"/>
</dbReference>
<dbReference type="Pfam" id="PF13041">
    <property type="entry name" value="PPR_2"/>
    <property type="match status" value="3"/>
</dbReference>
<keyword evidence="1" id="KW-0677">Repeat</keyword>
<dbReference type="GeneID" id="120254600"/>
<organism evidence="3 4">
    <name type="scientific">Dioscorea cayennensis subsp. rotundata</name>
    <name type="common">White Guinea yam</name>
    <name type="synonym">Dioscorea rotundata</name>
    <dbReference type="NCBI Taxonomy" id="55577"/>
    <lineage>
        <taxon>Eukaryota</taxon>
        <taxon>Viridiplantae</taxon>
        <taxon>Streptophyta</taxon>
        <taxon>Embryophyta</taxon>
        <taxon>Tracheophyta</taxon>
        <taxon>Spermatophyta</taxon>
        <taxon>Magnoliopsida</taxon>
        <taxon>Liliopsida</taxon>
        <taxon>Dioscoreales</taxon>
        <taxon>Dioscoreaceae</taxon>
        <taxon>Dioscorea</taxon>
    </lineage>
</organism>
<sequence length="448" mass="50662">MAAALPKTSPFRLLSRLRLEEDPNRAFHLFQNPNPSSTSNRRPFRYSARAYDLIICKLGRARMFPEMEVILDQMQRETRFTPREPLFCSIISFYGRARMPAAALRAYDRIPSFRCTRTSRSFNTLLHALLSCRDFAGVRELHRALGSTELGVTPDACTYNILLRACTSLHDARTLFDEMRERSIQPSVATFGTLISALCADLKLDDAFMVKDEMLKSFDIKPNVYIYTSLIKALCKSEKLELALELKNEMLLDQALNLDSAVYSTIIRALFRVGRKGEVVGILEEMKTNGVKPDIVTYNAMIAGFCEDKEFDAVFEALNEMEKNGCKADVFSYNTIIAGFCKEKRWRDALDLFEDMPRRECRPDVVSYRTLFDGLCESGEFGEAMAILDEMMFKGFVPGAGSVRRFVKGLDCEGGTMSFRAALCGLAKQNAVEPDVWEIGGWQYVDGV</sequence>
<dbReference type="InterPro" id="IPR011990">
    <property type="entry name" value="TPR-like_helical_dom_sf"/>
</dbReference>
<dbReference type="GO" id="GO:0006396">
    <property type="term" value="P:RNA processing"/>
    <property type="evidence" value="ECO:0007669"/>
    <property type="project" value="TreeGrafter"/>
</dbReference>
<proteinExistence type="predicted"/>
<dbReference type="Proteomes" id="UP001515500">
    <property type="component" value="Unplaced"/>
</dbReference>
<feature type="repeat" description="PPR" evidence="2">
    <location>
        <begin position="364"/>
        <end position="398"/>
    </location>
</feature>
<protein>
    <submittedName>
        <fullName evidence="4 5">Pentatricopeptide repeat-containing protein At1g53330</fullName>
    </submittedName>
</protein>
<evidence type="ECO:0000256" key="1">
    <source>
        <dbReference type="ARBA" id="ARBA00022737"/>
    </source>
</evidence>
<dbReference type="InterPro" id="IPR051114">
    <property type="entry name" value="Mito_RNA_Proc_CCM1"/>
</dbReference>
<dbReference type="GO" id="GO:0007005">
    <property type="term" value="P:mitochondrion organization"/>
    <property type="evidence" value="ECO:0007669"/>
    <property type="project" value="TreeGrafter"/>
</dbReference>
<evidence type="ECO:0000313" key="3">
    <source>
        <dbReference type="Proteomes" id="UP001515500"/>
    </source>
</evidence>
<evidence type="ECO:0000256" key="2">
    <source>
        <dbReference type="PROSITE-ProRule" id="PRU00708"/>
    </source>
</evidence>
<dbReference type="RefSeq" id="XP_039118613.1">
    <property type="nucleotide sequence ID" value="XM_039262679.1"/>
</dbReference>
<evidence type="ECO:0000313" key="4">
    <source>
        <dbReference type="RefSeq" id="XP_039118612.1"/>
    </source>
</evidence>
<dbReference type="PANTHER" id="PTHR47934">
    <property type="entry name" value="PENTATRICOPEPTIDE REPEAT-CONTAINING PROTEIN PET309, MITOCHONDRIAL"/>
    <property type="match status" value="1"/>
</dbReference>
<feature type="repeat" description="PPR" evidence="2">
    <location>
        <begin position="329"/>
        <end position="363"/>
    </location>
</feature>
<feature type="repeat" description="PPR" evidence="2">
    <location>
        <begin position="259"/>
        <end position="293"/>
    </location>
</feature>
<dbReference type="AlphaFoldDB" id="A0AB40AUF1"/>
<feature type="repeat" description="PPR" evidence="2">
    <location>
        <begin position="294"/>
        <end position="328"/>
    </location>
</feature>
<dbReference type="NCBIfam" id="TIGR00756">
    <property type="entry name" value="PPR"/>
    <property type="match status" value="7"/>
</dbReference>
<dbReference type="InterPro" id="IPR002885">
    <property type="entry name" value="PPR_rpt"/>
</dbReference>
<keyword evidence="3" id="KW-1185">Reference proteome</keyword>
<dbReference type="GO" id="GO:0003729">
    <property type="term" value="F:mRNA binding"/>
    <property type="evidence" value="ECO:0007669"/>
    <property type="project" value="TreeGrafter"/>
</dbReference>